<gene>
    <name evidence="3" type="ORF">MLD63_09255</name>
</gene>
<reference evidence="3 4" key="1">
    <citation type="submission" date="2022-03" db="EMBL/GenBank/DDBJ databases">
        <authorList>
            <person name="He Y."/>
        </authorList>
    </citation>
    <scope>NUCLEOTIDE SEQUENCE [LARGE SCALE GENOMIC DNA]</scope>
    <source>
        <strain evidence="3 4">TK19116</strain>
    </source>
</reference>
<accession>A0ABT1MSA0</accession>
<evidence type="ECO:0000313" key="3">
    <source>
        <dbReference type="EMBL" id="MCQ0970609.1"/>
    </source>
</evidence>
<feature type="region of interest" description="Disordered" evidence="1">
    <location>
        <begin position="41"/>
        <end position="83"/>
    </location>
</feature>
<dbReference type="RefSeq" id="WP_255329632.1">
    <property type="nucleotide sequence ID" value="NZ_JAKZEU010000003.1"/>
</dbReference>
<name>A0ABT1MSA0_9RHOB</name>
<sequence>MPRPLARPLALLLALAAGTAPALADAPLFILDRTQLPFELGPGHPANNPAAPANSPYSAWNSAGNSSNTSGNYENRPSNPANQNRLIITSDGSVVGYYALNPGGVLNLFDVNGNRVAFRPARGSKSLFTTNGQWCGTTGGLDGGGVAFGITQSCAARFFRN</sequence>
<feature type="compositionally biased region" description="Polar residues" evidence="1">
    <location>
        <begin position="73"/>
        <end position="83"/>
    </location>
</feature>
<dbReference type="Proteomes" id="UP001203945">
    <property type="component" value="Unassembled WGS sequence"/>
</dbReference>
<evidence type="ECO:0000256" key="2">
    <source>
        <dbReference type="SAM" id="SignalP"/>
    </source>
</evidence>
<evidence type="ECO:0000256" key="1">
    <source>
        <dbReference type="SAM" id="MobiDB-lite"/>
    </source>
</evidence>
<feature type="compositionally biased region" description="Low complexity" evidence="1">
    <location>
        <begin position="45"/>
        <end position="72"/>
    </location>
</feature>
<dbReference type="EMBL" id="JAKZEU010000003">
    <property type="protein sequence ID" value="MCQ0970609.1"/>
    <property type="molecule type" value="Genomic_DNA"/>
</dbReference>
<feature type="chain" id="PRO_5045798929" evidence="2">
    <location>
        <begin position="25"/>
        <end position="161"/>
    </location>
</feature>
<keyword evidence="4" id="KW-1185">Reference proteome</keyword>
<organism evidence="3 4">
    <name type="scientific">Paracoccus albicereus</name>
    <dbReference type="NCBI Taxonomy" id="2922394"/>
    <lineage>
        <taxon>Bacteria</taxon>
        <taxon>Pseudomonadati</taxon>
        <taxon>Pseudomonadota</taxon>
        <taxon>Alphaproteobacteria</taxon>
        <taxon>Rhodobacterales</taxon>
        <taxon>Paracoccaceae</taxon>
        <taxon>Paracoccus</taxon>
    </lineage>
</organism>
<evidence type="ECO:0000313" key="4">
    <source>
        <dbReference type="Proteomes" id="UP001203945"/>
    </source>
</evidence>
<proteinExistence type="predicted"/>
<feature type="signal peptide" evidence="2">
    <location>
        <begin position="1"/>
        <end position="24"/>
    </location>
</feature>
<keyword evidence="2" id="KW-0732">Signal</keyword>
<comment type="caution">
    <text evidence="3">The sequence shown here is derived from an EMBL/GenBank/DDBJ whole genome shotgun (WGS) entry which is preliminary data.</text>
</comment>
<protein>
    <submittedName>
        <fullName evidence="3">Uncharacterized protein</fullName>
    </submittedName>
</protein>